<gene>
    <name evidence="1" type="ORF">BN578_00103</name>
</gene>
<accession>R6MXX6</accession>
<comment type="caution">
    <text evidence="1">The sequence shown here is derived from an EMBL/GenBank/DDBJ whole genome shotgun (WGS) entry which is preliminary data.</text>
</comment>
<organism evidence="1 2">
    <name type="scientific">[Clostridium] leptum CAG:27</name>
    <dbReference type="NCBI Taxonomy" id="1263068"/>
    <lineage>
        <taxon>Bacteria</taxon>
        <taxon>Bacillati</taxon>
        <taxon>Bacillota</taxon>
        <taxon>Clostridia</taxon>
        <taxon>Eubacteriales</taxon>
        <taxon>Oscillospiraceae</taxon>
        <taxon>Oscillospiraceae incertae sedis</taxon>
    </lineage>
</organism>
<sequence>MLKIRKRGEDMEITIKAEPKEIACLMAMLQEEQTEIIAYPNGKEIHRKTNPVRNDTEIRNGVAESITETVNKAFKEIYHTDKHV</sequence>
<protein>
    <submittedName>
        <fullName evidence="1">Uncharacterized protein</fullName>
    </submittedName>
</protein>
<proteinExistence type="predicted"/>
<evidence type="ECO:0000313" key="1">
    <source>
        <dbReference type="EMBL" id="CDC04568.1"/>
    </source>
</evidence>
<dbReference type="AlphaFoldDB" id="R6MXX6"/>
<dbReference type="Proteomes" id="UP000018168">
    <property type="component" value="Unassembled WGS sequence"/>
</dbReference>
<evidence type="ECO:0000313" key="2">
    <source>
        <dbReference type="Proteomes" id="UP000018168"/>
    </source>
</evidence>
<dbReference type="EMBL" id="CBEP010000064">
    <property type="protein sequence ID" value="CDC04568.1"/>
    <property type="molecule type" value="Genomic_DNA"/>
</dbReference>
<reference evidence="1" key="1">
    <citation type="submission" date="2012-11" db="EMBL/GenBank/DDBJ databases">
        <title>Dependencies among metagenomic species, viruses, plasmids and units of genetic variation.</title>
        <authorList>
            <person name="Nielsen H.B."/>
            <person name="Almeida M."/>
            <person name="Juncker A.S."/>
            <person name="Rasmussen S."/>
            <person name="Li J."/>
            <person name="Sunagawa S."/>
            <person name="Plichta D."/>
            <person name="Gautier L."/>
            <person name="Le Chatelier E."/>
            <person name="Peletier E."/>
            <person name="Bonde I."/>
            <person name="Nielsen T."/>
            <person name="Manichanh C."/>
            <person name="Arumugam M."/>
            <person name="Batto J."/>
            <person name="Santos M.B.Q.D."/>
            <person name="Blom N."/>
            <person name="Borruel N."/>
            <person name="Burgdorf K.S."/>
            <person name="Boumezbeur F."/>
            <person name="Casellas F."/>
            <person name="Dore J."/>
            <person name="Guarner F."/>
            <person name="Hansen T."/>
            <person name="Hildebrand F."/>
            <person name="Kaas R.S."/>
            <person name="Kennedy S."/>
            <person name="Kristiansen K."/>
            <person name="Kultima J.R."/>
            <person name="Leonard P."/>
            <person name="Levenez F."/>
            <person name="Lund O."/>
            <person name="Moumen B."/>
            <person name="Le Paslier D."/>
            <person name="Pons N."/>
            <person name="Pedersen O."/>
            <person name="Prifti E."/>
            <person name="Qin J."/>
            <person name="Raes J."/>
            <person name="Tap J."/>
            <person name="Tims S."/>
            <person name="Ussery D.W."/>
            <person name="Yamada T."/>
            <person name="MetaHit consortium"/>
            <person name="Renault P."/>
            <person name="Sicheritz-Ponten T."/>
            <person name="Bork P."/>
            <person name="Wang J."/>
            <person name="Brunak S."/>
            <person name="Ehrlich S.D."/>
        </authorList>
    </citation>
    <scope>NUCLEOTIDE SEQUENCE [LARGE SCALE GENOMIC DNA]</scope>
</reference>
<name>R6MXX6_9FIRM</name>